<evidence type="ECO:0000256" key="1">
    <source>
        <dbReference type="SAM" id="MobiDB-lite"/>
    </source>
</evidence>
<proteinExistence type="predicted"/>
<dbReference type="EMBL" id="BSSD01000004">
    <property type="protein sequence ID" value="GLW92180.1"/>
    <property type="molecule type" value="Genomic_DNA"/>
</dbReference>
<organism evidence="2 3">
    <name type="scientific">Actinokineospora globicatena</name>
    <dbReference type="NCBI Taxonomy" id="103729"/>
    <lineage>
        <taxon>Bacteria</taxon>
        <taxon>Bacillati</taxon>
        <taxon>Actinomycetota</taxon>
        <taxon>Actinomycetes</taxon>
        <taxon>Pseudonocardiales</taxon>
        <taxon>Pseudonocardiaceae</taxon>
        <taxon>Actinokineospora</taxon>
    </lineage>
</organism>
<accession>A0A9W6V702</accession>
<evidence type="ECO:0000313" key="3">
    <source>
        <dbReference type="Proteomes" id="UP001165042"/>
    </source>
</evidence>
<protein>
    <submittedName>
        <fullName evidence="2">Uncharacterized protein</fullName>
    </submittedName>
</protein>
<sequence length="217" mass="23094">MTVLDASTNDSTSGSSNSSGTSGAHGGKRRAAVPKQRGLHVEPLIGLEWSEALEQPGGPPASAPADARRAWVHRAPEAQVIALYHAVVAADPGLPAPWWLRAVAAGELSSRREGFAVEDRVAKLLDARPGWVFVPWGVDGDSGYWEYMPSERTLAEPGMPTTLAHTHRHPGWIDVVGVHAGGAPEPIEVHGLADLRANLSRLESLRPWPRPDGTLSG</sequence>
<evidence type="ECO:0000313" key="2">
    <source>
        <dbReference type="EMBL" id="GLW92180.1"/>
    </source>
</evidence>
<dbReference type="Proteomes" id="UP001165042">
    <property type="component" value="Unassembled WGS sequence"/>
</dbReference>
<feature type="region of interest" description="Disordered" evidence="1">
    <location>
        <begin position="1"/>
        <end position="35"/>
    </location>
</feature>
<keyword evidence="3" id="KW-1185">Reference proteome</keyword>
<comment type="caution">
    <text evidence="2">The sequence shown here is derived from an EMBL/GenBank/DDBJ whole genome shotgun (WGS) entry which is preliminary data.</text>
</comment>
<feature type="compositionally biased region" description="Low complexity" evidence="1">
    <location>
        <begin position="1"/>
        <end position="22"/>
    </location>
</feature>
<gene>
    <name evidence="2" type="ORF">Aglo03_29960</name>
</gene>
<dbReference type="AlphaFoldDB" id="A0A9W6V702"/>
<name>A0A9W6V702_9PSEU</name>
<reference evidence="2" key="1">
    <citation type="submission" date="2023-02" db="EMBL/GenBank/DDBJ databases">
        <title>Actinokineospora globicatena NBRC 15670.</title>
        <authorList>
            <person name="Ichikawa N."/>
            <person name="Sato H."/>
            <person name="Tonouchi N."/>
        </authorList>
    </citation>
    <scope>NUCLEOTIDE SEQUENCE</scope>
    <source>
        <strain evidence="2">NBRC 15670</strain>
    </source>
</reference>